<reference evidence="5 6" key="1">
    <citation type="submission" date="2020-08" db="EMBL/GenBank/DDBJ databases">
        <title>A Genomic Blueprint of the Chicken Gut Microbiome.</title>
        <authorList>
            <person name="Gilroy R."/>
            <person name="Ravi A."/>
            <person name="Getino M."/>
            <person name="Pursley I."/>
            <person name="Horton D.L."/>
            <person name="Alikhan N.-F."/>
            <person name="Baker D."/>
            <person name="Gharbi K."/>
            <person name="Hall N."/>
            <person name="Watson M."/>
            <person name="Adriaenssens E.M."/>
            <person name="Foster-Nyarko E."/>
            <person name="Jarju S."/>
            <person name="Secka A."/>
            <person name="Antonio M."/>
            <person name="Oren A."/>
            <person name="Chaudhuri R."/>
            <person name="La Ragione R.M."/>
            <person name="Hildebrand F."/>
            <person name="Pallen M.J."/>
        </authorList>
    </citation>
    <scope>NUCLEOTIDE SEQUENCE [LARGE SCALE GENOMIC DNA]</scope>
    <source>
        <strain evidence="5 6">Sa1CVA4</strain>
    </source>
</reference>
<comment type="caution">
    <text evidence="5">The sequence shown here is derived from an EMBL/GenBank/DDBJ whole genome shotgun (WGS) entry which is preliminary data.</text>
</comment>
<dbReference type="RefSeq" id="WP_251833964.1">
    <property type="nucleotide sequence ID" value="NZ_JACSPS010000003.1"/>
</dbReference>
<evidence type="ECO:0000256" key="2">
    <source>
        <dbReference type="ARBA" id="ARBA00022676"/>
    </source>
</evidence>
<gene>
    <name evidence="5" type="ORF">H9628_09755</name>
</gene>
<evidence type="ECO:0000259" key="4">
    <source>
        <dbReference type="Pfam" id="PF00535"/>
    </source>
</evidence>
<protein>
    <submittedName>
        <fullName evidence="5">Glycosyltransferase</fullName>
    </submittedName>
</protein>
<keyword evidence="2" id="KW-0328">Glycosyltransferase</keyword>
<dbReference type="InterPro" id="IPR029044">
    <property type="entry name" value="Nucleotide-diphossugar_trans"/>
</dbReference>
<dbReference type="Proteomes" id="UP000626242">
    <property type="component" value="Unassembled WGS sequence"/>
</dbReference>
<dbReference type="EMBL" id="JACSPS010000003">
    <property type="protein sequence ID" value="MBD8018757.1"/>
    <property type="molecule type" value="Genomic_DNA"/>
</dbReference>
<evidence type="ECO:0000256" key="3">
    <source>
        <dbReference type="ARBA" id="ARBA00022679"/>
    </source>
</evidence>
<keyword evidence="3" id="KW-0808">Transferase</keyword>
<accession>A0ABR8WP86</accession>
<dbReference type="PANTHER" id="PTHR43179">
    <property type="entry name" value="RHAMNOSYLTRANSFERASE WBBL"/>
    <property type="match status" value="1"/>
</dbReference>
<keyword evidence="6" id="KW-1185">Reference proteome</keyword>
<dbReference type="Pfam" id="PF00535">
    <property type="entry name" value="Glycos_transf_2"/>
    <property type="match status" value="1"/>
</dbReference>
<dbReference type="Gene3D" id="3.90.550.10">
    <property type="entry name" value="Spore Coat Polysaccharide Biosynthesis Protein SpsA, Chain A"/>
    <property type="match status" value="1"/>
</dbReference>
<proteinExistence type="inferred from homology"/>
<feature type="domain" description="Glycosyltransferase 2-like" evidence="4">
    <location>
        <begin position="7"/>
        <end position="181"/>
    </location>
</feature>
<evidence type="ECO:0000256" key="1">
    <source>
        <dbReference type="ARBA" id="ARBA00006739"/>
    </source>
</evidence>
<dbReference type="InterPro" id="IPR001173">
    <property type="entry name" value="Glyco_trans_2-like"/>
</dbReference>
<sequence length="299" mass="34797">MSHRTISFIIVTYKSQRDLPGAFDSICQFLDIDKESLEVIVVDNSPEPEAAETRTITENHPLAGIVSLKYIRNTKNLGYGQGNNVGIEASRGDLICIMNPDVCFREPLLKDVLKHFQDNKLGLLGFKQLGGMNYSFYIKPEYRNSIYGFTTKILNRLDLFFPKYCYLSGAFFFVDKSKFKEVGMFDENIFMYFEEPDIANRLQNGGYKIRFNSGKSYLHLVEDRVSWQGTSFHREMESLIYYREKYKINTHKYYNMMKNEVKIKSLVASLLGDKVRSHKFVQERQMIEDFEGPSKQVSK</sequence>
<organism evidence="5 6">
    <name type="scientific">Kaistella pullorum</name>
    <dbReference type="NCBI Taxonomy" id="2763074"/>
    <lineage>
        <taxon>Bacteria</taxon>
        <taxon>Pseudomonadati</taxon>
        <taxon>Bacteroidota</taxon>
        <taxon>Flavobacteriia</taxon>
        <taxon>Flavobacteriales</taxon>
        <taxon>Weeksellaceae</taxon>
        <taxon>Chryseobacterium group</taxon>
        <taxon>Kaistella</taxon>
    </lineage>
</organism>
<dbReference type="PANTHER" id="PTHR43179:SF12">
    <property type="entry name" value="GALACTOFURANOSYLTRANSFERASE GLFT2"/>
    <property type="match status" value="1"/>
</dbReference>
<evidence type="ECO:0000313" key="5">
    <source>
        <dbReference type="EMBL" id="MBD8018757.1"/>
    </source>
</evidence>
<comment type="similarity">
    <text evidence="1">Belongs to the glycosyltransferase 2 family.</text>
</comment>
<dbReference type="SUPFAM" id="SSF53448">
    <property type="entry name" value="Nucleotide-diphospho-sugar transferases"/>
    <property type="match status" value="1"/>
</dbReference>
<name>A0ABR8WP86_9FLAO</name>
<evidence type="ECO:0000313" key="6">
    <source>
        <dbReference type="Proteomes" id="UP000626242"/>
    </source>
</evidence>